<dbReference type="InterPro" id="IPR036322">
    <property type="entry name" value="WD40_repeat_dom_sf"/>
</dbReference>
<evidence type="ECO:0000256" key="3">
    <source>
        <dbReference type="PROSITE-ProRule" id="PRU00221"/>
    </source>
</evidence>
<keyword evidence="5" id="KW-0472">Membrane</keyword>
<dbReference type="InterPro" id="IPR015943">
    <property type="entry name" value="WD40/YVTN_repeat-like_dom_sf"/>
</dbReference>
<dbReference type="InterPro" id="IPR001680">
    <property type="entry name" value="WD40_rpt"/>
</dbReference>
<dbReference type="SUPFAM" id="SSF50978">
    <property type="entry name" value="WD40 repeat-like"/>
    <property type="match status" value="1"/>
</dbReference>
<evidence type="ECO:0000313" key="6">
    <source>
        <dbReference type="EMBL" id="GCE25313.1"/>
    </source>
</evidence>
<dbReference type="InterPro" id="IPR019775">
    <property type="entry name" value="WD40_repeat_CS"/>
</dbReference>
<dbReference type="Proteomes" id="UP000287171">
    <property type="component" value="Unassembled WGS sequence"/>
</dbReference>
<evidence type="ECO:0000313" key="7">
    <source>
        <dbReference type="Proteomes" id="UP000287171"/>
    </source>
</evidence>
<dbReference type="Pfam" id="PF00400">
    <property type="entry name" value="WD40"/>
    <property type="match status" value="4"/>
</dbReference>
<gene>
    <name evidence="6" type="ORF">KDA_07970</name>
</gene>
<evidence type="ECO:0000256" key="1">
    <source>
        <dbReference type="ARBA" id="ARBA00022574"/>
    </source>
</evidence>
<keyword evidence="5" id="KW-1133">Transmembrane helix</keyword>
<reference evidence="7" key="1">
    <citation type="submission" date="2018-12" db="EMBL/GenBank/DDBJ databases">
        <title>Tengunoibacter tsumagoiensis gen. nov., sp. nov., Dictyobacter kobayashii sp. nov., D. alpinus sp. nov., and D. joshuensis sp. nov. and description of Dictyobacteraceae fam. nov. within the order Ktedonobacterales isolated from Tengu-no-mugimeshi.</title>
        <authorList>
            <person name="Wang C.M."/>
            <person name="Zheng Y."/>
            <person name="Sakai Y."/>
            <person name="Toyoda A."/>
            <person name="Minakuchi Y."/>
            <person name="Abe K."/>
            <person name="Yokota A."/>
            <person name="Yabe S."/>
        </authorList>
    </citation>
    <scope>NUCLEOTIDE SEQUENCE [LARGE SCALE GENOMIC DNA]</scope>
    <source>
        <strain evidence="7">Uno16</strain>
    </source>
</reference>
<feature type="region of interest" description="Disordered" evidence="4">
    <location>
        <begin position="155"/>
        <end position="185"/>
    </location>
</feature>
<keyword evidence="2" id="KW-0677">Repeat</keyword>
<evidence type="ECO:0000256" key="5">
    <source>
        <dbReference type="SAM" id="Phobius"/>
    </source>
</evidence>
<name>A0A402B1T9_9CHLR</name>
<proteinExistence type="predicted"/>
<sequence length="531" mass="56812">MTDHNNEFTPEDVDEKIEQHMIFTTNEPLQLIGPEASADDRLIVDLQLMYSQGAPRATSDEDEQSLQYAWKRITEVAAVNQARKSGHVLPQNKRKVTMLQRDKQKNGLPEKKHTLQSRLVLIAAACVAIMVVGSMVLLLHNVRQVNTKVTVQQGNTQAGAGTGGGTPSPAVTPTPGFKPTTTNSPVKLSGNVGKNVYTWSGNKHGQVSGMYDLAWSLDSKRIASASLDVDVWDATTGNNVVSFQPFNSSTGGASILAVKWSPDGKYIASSKNGQIQIWDPITKAIVQTLTYPGFPPLASNGLLPTMSMNSYLGSYQQMSGGVMINDFDWSPDGKQLVATSPVPNGADSMAIWDLATQKTTTLKGHTDQVAHVVWSPDGKYIASSSYDGTVRVWDATTGTNIYTRNAPGPRAAASLAWSPTKGDERLLAGYSSGSIEIFDAPDGTHALSYSTHVSQGISAVAWSPDGKVVAAAGGGVKLLDAHKDALLYTYTGNTNYIRSMAWSPDGKYIATGDNMSDGGSANSDVKVWIAQ</sequence>
<dbReference type="PROSITE" id="PS50082">
    <property type="entry name" value="WD_REPEATS_2"/>
    <property type="match status" value="1"/>
</dbReference>
<dbReference type="PANTHER" id="PTHR19848:SF8">
    <property type="entry name" value="F-BOX AND WD REPEAT DOMAIN CONTAINING 7"/>
    <property type="match status" value="1"/>
</dbReference>
<feature type="transmembrane region" description="Helical" evidence="5">
    <location>
        <begin position="119"/>
        <end position="139"/>
    </location>
</feature>
<dbReference type="PROSITE" id="PS00678">
    <property type="entry name" value="WD_REPEATS_1"/>
    <property type="match status" value="1"/>
</dbReference>
<keyword evidence="5" id="KW-0812">Transmembrane</keyword>
<keyword evidence="7" id="KW-1185">Reference proteome</keyword>
<dbReference type="AlphaFoldDB" id="A0A402B1T9"/>
<accession>A0A402B1T9</accession>
<dbReference type="SMART" id="SM00320">
    <property type="entry name" value="WD40"/>
    <property type="match status" value="7"/>
</dbReference>
<protein>
    <submittedName>
        <fullName evidence="6">Uncharacterized protein</fullName>
    </submittedName>
</protein>
<dbReference type="Gene3D" id="2.130.10.10">
    <property type="entry name" value="YVTN repeat-like/Quinoprotein amine dehydrogenase"/>
    <property type="match status" value="3"/>
</dbReference>
<keyword evidence="1 3" id="KW-0853">WD repeat</keyword>
<dbReference type="OrthoDB" id="134501at2"/>
<dbReference type="PANTHER" id="PTHR19848">
    <property type="entry name" value="WD40 REPEAT PROTEIN"/>
    <property type="match status" value="1"/>
</dbReference>
<dbReference type="PROSITE" id="PS50294">
    <property type="entry name" value="WD_REPEATS_REGION"/>
    <property type="match status" value="1"/>
</dbReference>
<comment type="caution">
    <text evidence="6">The sequence shown here is derived from an EMBL/GenBank/DDBJ whole genome shotgun (WGS) entry which is preliminary data.</text>
</comment>
<dbReference type="EMBL" id="BIFT01000001">
    <property type="protein sequence ID" value="GCE25313.1"/>
    <property type="molecule type" value="Genomic_DNA"/>
</dbReference>
<dbReference type="CDD" id="cd00200">
    <property type="entry name" value="WD40"/>
    <property type="match status" value="1"/>
</dbReference>
<evidence type="ECO:0000256" key="2">
    <source>
        <dbReference type="ARBA" id="ARBA00022737"/>
    </source>
</evidence>
<feature type="repeat" description="WD" evidence="3">
    <location>
        <begin position="362"/>
        <end position="403"/>
    </location>
</feature>
<evidence type="ECO:0000256" key="4">
    <source>
        <dbReference type="SAM" id="MobiDB-lite"/>
    </source>
</evidence>
<dbReference type="RefSeq" id="WP_126625908.1">
    <property type="nucleotide sequence ID" value="NZ_BIFT01000001.1"/>
</dbReference>
<organism evidence="6 7">
    <name type="scientific">Dictyobacter alpinus</name>
    <dbReference type="NCBI Taxonomy" id="2014873"/>
    <lineage>
        <taxon>Bacteria</taxon>
        <taxon>Bacillati</taxon>
        <taxon>Chloroflexota</taxon>
        <taxon>Ktedonobacteria</taxon>
        <taxon>Ktedonobacterales</taxon>
        <taxon>Dictyobacteraceae</taxon>
        <taxon>Dictyobacter</taxon>
    </lineage>
</organism>